<keyword evidence="1" id="KW-0175">Coiled coil</keyword>
<keyword evidence="4" id="KW-1185">Reference proteome</keyword>
<feature type="region of interest" description="Disordered" evidence="2">
    <location>
        <begin position="1"/>
        <end position="30"/>
    </location>
</feature>
<evidence type="ECO:0000256" key="1">
    <source>
        <dbReference type="SAM" id="Coils"/>
    </source>
</evidence>
<proteinExistence type="predicted"/>
<evidence type="ECO:0000256" key="2">
    <source>
        <dbReference type="SAM" id="MobiDB-lite"/>
    </source>
</evidence>
<protein>
    <submittedName>
        <fullName evidence="3">Uncharacterized protein</fullName>
    </submittedName>
</protein>
<feature type="compositionally biased region" description="Basic and acidic residues" evidence="2">
    <location>
        <begin position="11"/>
        <end position="20"/>
    </location>
</feature>
<name>A0A6A4H7N0_9AGAR</name>
<reference evidence="3" key="1">
    <citation type="journal article" date="2019" name="Environ. Microbiol.">
        <title>Fungal ecological strategies reflected in gene transcription - a case study of two litter decomposers.</title>
        <authorList>
            <person name="Barbi F."/>
            <person name="Kohler A."/>
            <person name="Barry K."/>
            <person name="Baskaran P."/>
            <person name="Daum C."/>
            <person name="Fauchery L."/>
            <person name="Ihrmark K."/>
            <person name="Kuo A."/>
            <person name="LaButti K."/>
            <person name="Lipzen A."/>
            <person name="Morin E."/>
            <person name="Grigoriev I.V."/>
            <person name="Henrissat B."/>
            <person name="Lindahl B."/>
            <person name="Martin F."/>
        </authorList>
    </citation>
    <scope>NUCLEOTIDE SEQUENCE</scope>
    <source>
        <strain evidence="3">JB14</strain>
    </source>
</reference>
<dbReference type="OrthoDB" id="3068022at2759"/>
<sequence>MPSSSPDIDLPSEKDNEDVAHSALANGPGSGWLVGTHRAEDGAGNWGQWGQNNGGWNQSRRNSWDPVHAEDNPFPDGTLVELSMNHVRQDLRMALLTWHGRSDRPAHLDGEESERWAQIQLHACSLVAQHAHAPFPTFTGPQIESWLASVEEELVALDERRKVEKRVEQLEDTSKHLRDLYGGKRTSEAQTQLSPDAGSLITLNNIQSDFNDKGRTWAGKKHRDTSLNNLNLTLTFRWPTLTFARLTLTDNRLTLTSTDLKVTYNPGAVD</sequence>
<dbReference type="AlphaFoldDB" id="A0A6A4H7N0"/>
<dbReference type="EMBL" id="ML769555">
    <property type="protein sequence ID" value="KAE9394202.1"/>
    <property type="molecule type" value="Genomic_DNA"/>
</dbReference>
<gene>
    <name evidence="3" type="ORF">BT96DRAFT_998752</name>
</gene>
<accession>A0A6A4H7N0</accession>
<evidence type="ECO:0000313" key="4">
    <source>
        <dbReference type="Proteomes" id="UP000799118"/>
    </source>
</evidence>
<dbReference type="Proteomes" id="UP000799118">
    <property type="component" value="Unassembled WGS sequence"/>
</dbReference>
<organism evidence="3 4">
    <name type="scientific">Gymnopus androsaceus JB14</name>
    <dbReference type="NCBI Taxonomy" id="1447944"/>
    <lineage>
        <taxon>Eukaryota</taxon>
        <taxon>Fungi</taxon>
        <taxon>Dikarya</taxon>
        <taxon>Basidiomycota</taxon>
        <taxon>Agaricomycotina</taxon>
        <taxon>Agaricomycetes</taxon>
        <taxon>Agaricomycetidae</taxon>
        <taxon>Agaricales</taxon>
        <taxon>Marasmiineae</taxon>
        <taxon>Omphalotaceae</taxon>
        <taxon>Gymnopus</taxon>
    </lineage>
</organism>
<evidence type="ECO:0000313" key="3">
    <source>
        <dbReference type="EMBL" id="KAE9394202.1"/>
    </source>
</evidence>
<feature type="coiled-coil region" evidence="1">
    <location>
        <begin position="147"/>
        <end position="180"/>
    </location>
</feature>